<comment type="caution">
    <text evidence="5">The sequence shown here is derived from an EMBL/GenBank/DDBJ whole genome shotgun (WGS) entry which is preliminary data.</text>
</comment>
<keyword evidence="2 3" id="KW-0040">ANK repeat</keyword>
<reference evidence="5" key="1">
    <citation type="submission" date="2023-04" db="EMBL/GenBank/DDBJ databases">
        <title>Phytophthora lilii NBRC 32176.</title>
        <authorList>
            <person name="Ichikawa N."/>
            <person name="Sato H."/>
            <person name="Tonouchi N."/>
        </authorList>
    </citation>
    <scope>NUCLEOTIDE SEQUENCE</scope>
    <source>
        <strain evidence="5">NBRC 32176</strain>
    </source>
</reference>
<dbReference type="Pfam" id="PF00023">
    <property type="entry name" value="Ank"/>
    <property type="match status" value="1"/>
</dbReference>
<dbReference type="PANTHER" id="PTHR24201">
    <property type="entry name" value="ANK_REP_REGION DOMAIN-CONTAINING PROTEIN"/>
    <property type="match status" value="1"/>
</dbReference>
<protein>
    <submittedName>
        <fullName evidence="5">Unnamed protein product</fullName>
    </submittedName>
</protein>
<organism evidence="5 6">
    <name type="scientific">Phytophthora lilii</name>
    <dbReference type="NCBI Taxonomy" id="2077276"/>
    <lineage>
        <taxon>Eukaryota</taxon>
        <taxon>Sar</taxon>
        <taxon>Stramenopiles</taxon>
        <taxon>Oomycota</taxon>
        <taxon>Peronosporomycetes</taxon>
        <taxon>Peronosporales</taxon>
        <taxon>Peronosporaceae</taxon>
        <taxon>Phytophthora</taxon>
    </lineage>
</organism>
<dbReference type="InterPro" id="IPR050776">
    <property type="entry name" value="Ank_Repeat/CDKN_Inhibitor"/>
</dbReference>
<keyword evidence="6" id="KW-1185">Reference proteome</keyword>
<feature type="compositionally biased region" description="Acidic residues" evidence="4">
    <location>
        <begin position="109"/>
        <end position="138"/>
    </location>
</feature>
<keyword evidence="1" id="KW-0677">Repeat</keyword>
<evidence type="ECO:0000256" key="3">
    <source>
        <dbReference type="PROSITE-ProRule" id="PRU00023"/>
    </source>
</evidence>
<sequence>MTCLSPIVAQRDGWTPLHWASRVGNLDIVRLLAKYGANLNVQDRWGTTPLMLTVIGEIEYPLSFNLSDATLCKQFGETLSYLGALHSQSKILELINNWREGNPIVVSHDDDEDVQSDSTESSENDNVDENDDDSDDED</sequence>
<name>A0A9W6WSW4_9STRA</name>
<evidence type="ECO:0000313" key="6">
    <source>
        <dbReference type="Proteomes" id="UP001165083"/>
    </source>
</evidence>
<dbReference type="AlphaFoldDB" id="A0A9W6WSW4"/>
<dbReference type="InterPro" id="IPR002110">
    <property type="entry name" value="Ankyrin_rpt"/>
</dbReference>
<dbReference type="Gene3D" id="1.25.40.20">
    <property type="entry name" value="Ankyrin repeat-containing domain"/>
    <property type="match status" value="1"/>
</dbReference>
<dbReference type="SUPFAM" id="SSF48403">
    <property type="entry name" value="Ankyrin repeat"/>
    <property type="match status" value="1"/>
</dbReference>
<dbReference type="OrthoDB" id="20872at2759"/>
<evidence type="ECO:0000313" key="5">
    <source>
        <dbReference type="EMBL" id="GMF15476.1"/>
    </source>
</evidence>
<dbReference type="Proteomes" id="UP001165083">
    <property type="component" value="Unassembled WGS sequence"/>
</dbReference>
<feature type="region of interest" description="Disordered" evidence="4">
    <location>
        <begin position="105"/>
        <end position="138"/>
    </location>
</feature>
<evidence type="ECO:0000256" key="4">
    <source>
        <dbReference type="SAM" id="MobiDB-lite"/>
    </source>
</evidence>
<evidence type="ECO:0000256" key="1">
    <source>
        <dbReference type="ARBA" id="ARBA00022737"/>
    </source>
</evidence>
<dbReference type="PROSITE" id="PS50297">
    <property type="entry name" value="ANK_REP_REGION"/>
    <property type="match status" value="1"/>
</dbReference>
<proteinExistence type="predicted"/>
<feature type="repeat" description="ANK" evidence="3">
    <location>
        <begin position="12"/>
        <end position="44"/>
    </location>
</feature>
<dbReference type="PROSITE" id="PS50088">
    <property type="entry name" value="ANK_REPEAT"/>
    <property type="match status" value="1"/>
</dbReference>
<dbReference type="EMBL" id="BSXW01000224">
    <property type="protein sequence ID" value="GMF15476.1"/>
    <property type="molecule type" value="Genomic_DNA"/>
</dbReference>
<accession>A0A9W6WSW4</accession>
<gene>
    <name evidence="5" type="ORF">Plil01_000532400</name>
</gene>
<dbReference type="InterPro" id="IPR036770">
    <property type="entry name" value="Ankyrin_rpt-contain_sf"/>
</dbReference>
<dbReference type="SMART" id="SM00248">
    <property type="entry name" value="ANK"/>
    <property type="match status" value="1"/>
</dbReference>
<evidence type="ECO:0000256" key="2">
    <source>
        <dbReference type="ARBA" id="ARBA00023043"/>
    </source>
</evidence>